<keyword evidence="1" id="KW-0378">Hydrolase</keyword>
<keyword evidence="2" id="KW-1185">Reference proteome</keyword>
<evidence type="ECO:0000313" key="2">
    <source>
        <dbReference type="Proteomes" id="UP001364695"/>
    </source>
</evidence>
<reference evidence="1" key="1">
    <citation type="submission" date="2023-10" db="EMBL/GenBank/DDBJ databases">
        <title>Amphibacter perezi, gen. nov., sp. nov. a novel taxa of the family Comamonadaceae, class Betaproteobacteria isolated from the skin microbiota of Pelophylax perezi from different populations.</title>
        <authorList>
            <person name="Costa S."/>
            <person name="Proenca D.N."/>
            <person name="Lopes I."/>
            <person name="Morais P.V."/>
        </authorList>
    </citation>
    <scope>NUCLEOTIDE SEQUENCE</scope>
    <source>
        <strain evidence="1">SL12-8</strain>
    </source>
</reference>
<organism evidence="1 2">
    <name type="scientific">Amphibiibacter pelophylacis</name>
    <dbReference type="NCBI Taxonomy" id="1799477"/>
    <lineage>
        <taxon>Bacteria</taxon>
        <taxon>Pseudomonadati</taxon>
        <taxon>Pseudomonadota</taxon>
        <taxon>Betaproteobacteria</taxon>
        <taxon>Burkholderiales</taxon>
        <taxon>Sphaerotilaceae</taxon>
        <taxon>Amphibiibacter</taxon>
    </lineage>
</organism>
<evidence type="ECO:0000313" key="1">
    <source>
        <dbReference type="EMBL" id="MEJ7137234.1"/>
    </source>
</evidence>
<proteinExistence type="predicted"/>
<gene>
    <name evidence="1" type="ORF">RV045_02165</name>
</gene>
<sequence>MKLPIVFAHGNGFPAHTYRMLFEVWRAHGHAVHVIERFGHDARYPVTPGWPRLMQQHLDVVQNLALPDGAVWIGHSLGGVISLANACREPALPRALILLDAPVLRGWRAGLVQGARWLGLSERLGPGAIARRRRRQWDSHDAAHAHFAAKALFARWHPQVLRDYIQHGLELDPTRGSGSVRLAFDPDIEAQIYNTLPAHLGALLRRHPLRTLAWLLAGRDSQEMRQCGWGHSRAVFGDRLIAVEGDHLFPMQHPQATAQRVLELLAQASATPAP</sequence>
<comment type="caution">
    <text evidence="1">The sequence shown here is derived from an EMBL/GenBank/DDBJ whole genome shotgun (WGS) entry which is preliminary data.</text>
</comment>
<protein>
    <submittedName>
        <fullName evidence="1">Alpha/beta hydrolase</fullName>
    </submittedName>
</protein>
<dbReference type="Proteomes" id="UP001364695">
    <property type="component" value="Unassembled WGS sequence"/>
</dbReference>
<dbReference type="EMBL" id="JAWDIE010000002">
    <property type="protein sequence ID" value="MEJ7137234.1"/>
    <property type="molecule type" value="Genomic_DNA"/>
</dbReference>
<accession>A0ACC6NZ45</accession>
<name>A0ACC6NZ45_9BURK</name>